<protein>
    <submittedName>
        <fullName evidence="2">SRPBCC domain-containing protein</fullName>
    </submittedName>
</protein>
<reference evidence="2 3" key="1">
    <citation type="journal article" date="2019" name="Int. J. Syst. Evol. Microbiol.">
        <title>The Global Catalogue of Microorganisms (GCM) 10K type strain sequencing project: providing services to taxonomists for standard genome sequencing and annotation.</title>
        <authorList>
            <consortium name="The Broad Institute Genomics Platform"/>
            <consortium name="The Broad Institute Genome Sequencing Center for Infectious Disease"/>
            <person name="Wu L."/>
            <person name="Ma J."/>
        </authorList>
    </citation>
    <scope>NUCLEOTIDE SEQUENCE [LARGE SCALE GENOMIC DNA]</scope>
    <source>
        <strain evidence="2 3">JCM 16014</strain>
    </source>
</reference>
<sequence>MRVRRLPAHGRDQNAPAPHPGVRMPVFSTTITTEIEIDAAPREVWDVLADRESSGDWNPVMRECSGRVEVGQRLTNRMYPSDGKPVTFRPVVTVADPGRELRWLGRFVLPKVFDGEHSFVLTELPGQRTRLTQAETFSGLLVPFVGGMIKKTAHDFDLQNRALKAHLEKQVSKP</sequence>
<dbReference type="PANTHER" id="PTHR36166">
    <property type="entry name" value="CHROMOSOME 9, WHOLE GENOME SHOTGUN SEQUENCE"/>
    <property type="match status" value="1"/>
</dbReference>
<evidence type="ECO:0000313" key="3">
    <source>
        <dbReference type="Proteomes" id="UP001500751"/>
    </source>
</evidence>
<comment type="caution">
    <text evidence="2">The sequence shown here is derived from an EMBL/GenBank/DDBJ whole genome shotgun (WGS) entry which is preliminary data.</text>
</comment>
<dbReference type="SUPFAM" id="SSF55961">
    <property type="entry name" value="Bet v1-like"/>
    <property type="match status" value="1"/>
</dbReference>
<dbReference type="CDD" id="cd07822">
    <property type="entry name" value="SRPBCC_4"/>
    <property type="match status" value="1"/>
</dbReference>
<dbReference type="Proteomes" id="UP001500751">
    <property type="component" value="Unassembled WGS sequence"/>
</dbReference>
<name>A0ABN2TIB4_9ACTN</name>
<dbReference type="EMBL" id="BAAAQN010000001">
    <property type="protein sequence ID" value="GAA2010231.1"/>
    <property type="molecule type" value="Genomic_DNA"/>
</dbReference>
<evidence type="ECO:0000256" key="1">
    <source>
        <dbReference type="SAM" id="MobiDB-lite"/>
    </source>
</evidence>
<organism evidence="2 3">
    <name type="scientific">Catenulispora yoronensis</name>
    <dbReference type="NCBI Taxonomy" id="450799"/>
    <lineage>
        <taxon>Bacteria</taxon>
        <taxon>Bacillati</taxon>
        <taxon>Actinomycetota</taxon>
        <taxon>Actinomycetes</taxon>
        <taxon>Catenulisporales</taxon>
        <taxon>Catenulisporaceae</taxon>
        <taxon>Catenulispora</taxon>
    </lineage>
</organism>
<feature type="region of interest" description="Disordered" evidence="1">
    <location>
        <begin position="1"/>
        <end position="22"/>
    </location>
</feature>
<proteinExistence type="predicted"/>
<dbReference type="Gene3D" id="3.30.530.20">
    <property type="match status" value="1"/>
</dbReference>
<gene>
    <name evidence="2" type="ORF">GCM10009839_00110</name>
</gene>
<dbReference type="InterPro" id="IPR023393">
    <property type="entry name" value="START-like_dom_sf"/>
</dbReference>
<dbReference type="PANTHER" id="PTHR36166:SF1">
    <property type="entry name" value="SRPBCC DOMAIN-CONTAINING PROTEIN"/>
    <property type="match status" value="1"/>
</dbReference>
<evidence type="ECO:0000313" key="2">
    <source>
        <dbReference type="EMBL" id="GAA2010231.1"/>
    </source>
</evidence>
<dbReference type="Pfam" id="PF10604">
    <property type="entry name" value="Polyketide_cyc2"/>
    <property type="match status" value="1"/>
</dbReference>
<keyword evidence="3" id="KW-1185">Reference proteome</keyword>
<dbReference type="InterPro" id="IPR019587">
    <property type="entry name" value="Polyketide_cyclase/dehydratase"/>
</dbReference>
<accession>A0ABN2TIB4</accession>